<gene>
    <name evidence="1" type="ORF">FDG2_5137</name>
</gene>
<organism evidence="1 2">
    <name type="scientific">Candidatus Protofrankia californiensis</name>
    <dbReference type="NCBI Taxonomy" id="1839754"/>
    <lineage>
        <taxon>Bacteria</taxon>
        <taxon>Bacillati</taxon>
        <taxon>Actinomycetota</taxon>
        <taxon>Actinomycetes</taxon>
        <taxon>Frankiales</taxon>
        <taxon>Frankiaceae</taxon>
        <taxon>Protofrankia</taxon>
    </lineage>
</organism>
<accession>A0A1C3PB76</accession>
<proteinExistence type="predicted"/>
<name>A0A1C3PB76_9ACTN</name>
<dbReference type="AlphaFoldDB" id="A0A1C3PB76"/>
<keyword evidence="2" id="KW-1185">Reference proteome</keyword>
<sequence>MFRSTRSMGIVRGRGPCGDRADSDLRACGQDQSVRMLIRKVHHVPSRCLRPGQIETPCDQRVQDRRRDLPAACLGSGIPGDVRGLDRPHRVRVALDRVLKVTREVWTADLMAASAPPTASAPRAIIECTKPVDGAAPVTASISSPARSTGRCWKTSRYRTSARGFAPVGHRRPRYPVRLRGHVLTPVGAADLDQVELRRGRGDQRHVHDLVGPHDPHVGGVRKA</sequence>
<reference evidence="2" key="1">
    <citation type="submission" date="2016-02" db="EMBL/GenBank/DDBJ databases">
        <authorList>
            <person name="Wibberg D."/>
        </authorList>
    </citation>
    <scope>NUCLEOTIDE SEQUENCE [LARGE SCALE GENOMIC DNA]</scope>
</reference>
<evidence type="ECO:0000313" key="2">
    <source>
        <dbReference type="Proteomes" id="UP000199013"/>
    </source>
</evidence>
<dbReference type="Proteomes" id="UP000199013">
    <property type="component" value="Unassembled WGS sequence"/>
</dbReference>
<dbReference type="EMBL" id="FLUV01002158">
    <property type="protein sequence ID" value="SBW27052.1"/>
    <property type="molecule type" value="Genomic_DNA"/>
</dbReference>
<evidence type="ECO:0000313" key="1">
    <source>
        <dbReference type="EMBL" id="SBW27052.1"/>
    </source>
</evidence>
<protein>
    <submittedName>
        <fullName evidence="1">Uncharacterized protein</fullName>
    </submittedName>
</protein>